<comment type="similarity">
    <text evidence="7">Belongs to the glycosyltransferase 87 family.</text>
</comment>
<keyword evidence="6 8" id="KW-0472">Membrane</keyword>
<keyword evidence="3" id="KW-0808">Transferase</keyword>
<organism evidence="9 10">
    <name type="scientific">Kutzneria chonburiensis</name>
    <dbReference type="NCBI Taxonomy" id="1483604"/>
    <lineage>
        <taxon>Bacteria</taxon>
        <taxon>Bacillati</taxon>
        <taxon>Actinomycetota</taxon>
        <taxon>Actinomycetes</taxon>
        <taxon>Pseudonocardiales</taxon>
        <taxon>Pseudonocardiaceae</taxon>
        <taxon>Kutzneria</taxon>
    </lineage>
</organism>
<keyword evidence="5 8" id="KW-1133">Transmembrane helix</keyword>
<dbReference type="Pfam" id="PF09594">
    <property type="entry name" value="GT87"/>
    <property type="match status" value="1"/>
</dbReference>
<evidence type="ECO:0000256" key="7">
    <source>
        <dbReference type="ARBA" id="ARBA00024033"/>
    </source>
</evidence>
<sequence length="436" mass="47109">MQNETALVDLIAREVPPMTTKAFEAGRRRLVKSLADNGFHRPLDAVGRWLTAHARMVSAVLVGAAVLMFVLWLSGGLIDMQVYRAGAQALITGRPLYSQGVLGPMMFTYPPFAAIFFLPLAVIPYPVLYGLWIIGNLVLLWQIVRRCTATAGLPMPLALVFFGLAVWLEPVRTSLALGQINLILLGLVVFDLCRRRPSKWAGIGVGLAAAIKLTPLIFVVYLLFARRWREAGVAVATFAVTVIIGILFVPEAMHYWIGGVFGDSSRVGPVLSWSDQSIHGMLARVLGEAQSGPPWLLLGGAVGLAGTAVAGAIDRRGDRVLALGLVGMTAAAVSPFSWEHHWVWFLPVIIALAARLPWYVPALVFLAGAAIPTDLPPIDFGHGMPTGIISIDFEGPLAFVIRNSYPLTVMALVTTLGLQVVALKGVSTDCRQRLRR</sequence>
<feature type="transmembrane region" description="Helical" evidence="8">
    <location>
        <begin position="200"/>
        <end position="225"/>
    </location>
</feature>
<feature type="transmembrane region" description="Helical" evidence="8">
    <location>
        <begin position="344"/>
        <end position="371"/>
    </location>
</feature>
<name>A0ABV6N9L0_9PSEU</name>
<proteinExistence type="inferred from homology"/>
<keyword evidence="2" id="KW-1003">Cell membrane</keyword>
<comment type="caution">
    <text evidence="9">The sequence shown here is derived from an EMBL/GenBank/DDBJ whole genome shotgun (WGS) entry which is preliminary data.</text>
</comment>
<reference evidence="9 10" key="1">
    <citation type="submission" date="2024-09" db="EMBL/GenBank/DDBJ databases">
        <authorList>
            <person name="Sun Q."/>
            <person name="Mori K."/>
        </authorList>
    </citation>
    <scope>NUCLEOTIDE SEQUENCE [LARGE SCALE GENOMIC DNA]</scope>
    <source>
        <strain evidence="9 10">TBRC 1432</strain>
    </source>
</reference>
<dbReference type="EMBL" id="JBHLUD010000020">
    <property type="protein sequence ID" value="MFC0548982.1"/>
    <property type="molecule type" value="Genomic_DNA"/>
</dbReference>
<evidence type="ECO:0000256" key="6">
    <source>
        <dbReference type="ARBA" id="ARBA00023136"/>
    </source>
</evidence>
<dbReference type="InterPro" id="IPR018584">
    <property type="entry name" value="GT87"/>
</dbReference>
<feature type="transmembrane region" description="Helical" evidence="8">
    <location>
        <begin position="231"/>
        <end position="249"/>
    </location>
</feature>
<accession>A0ABV6N9L0</accession>
<dbReference type="RefSeq" id="WP_273940428.1">
    <property type="nucleotide sequence ID" value="NZ_CP097263.1"/>
</dbReference>
<feature type="transmembrane region" description="Helical" evidence="8">
    <location>
        <begin position="151"/>
        <end position="168"/>
    </location>
</feature>
<evidence type="ECO:0000256" key="1">
    <source>
        <dbReference type="ARBA" id="ARBA00004651"/>
    </source>
</evidence>
<evidence type="ECO:0000256" key="5">
    <source>
        <dbReference type="ARBA" id="ARBA00022989"/>
    </source>
</evidence>
<evidence type="ECO:0000313" key="9">
    <source>
        <dbReference type="EMBL" id="MFC0548982.1"/>
    </source>
</evidence>
<evidence type="ECO:0000256" key="8">
    <source>
        <dbReference type="SAM" id="Phobius"/>
    </source>
</evidence>
<evidence type="ECO:0000256" key="4">
    <source>
        <dbReference type="ARBA" id="ARBA00022692"/>
    </source>
</evidence>
<evidence type="ECO:0000256" key="2">
    <source>
        <dbReference type="ARBA" id="ARBA00022475"/>
    </source>
</evidence>
<evidence type="ECO:0000256" key="3">
    <source>
        <dbReference type="ARBA" id="ARBA00022679"/>
    </source>
</evidence>
<feature type="transmembrane region" description="Helical" evidence="8">
    <location>
        <begin position="294"/>
        <end position="313"/>
    </location>
</feature>
<gene>
    <name evidence="9" type="ORF">ACFFH7_46255</name>
</gene>
<feature type="transmembrane region" description="Helical" evidence="8">
    <location>
        <begin position="174"/>
        <end position="193"/>
    </location>
</feature>
<protein>
    <submittedName>
        <fullName evidence="9">Glycosyltransferase 87 family protein</fullName>
    </submittedName>
</protein>
<dbReference type="Proteomes" id="UP001589810">
    <property type="component" value="Unassembled WGS sequence"/>
</dbReference>
<feature type="transmembrane region" description="Helical" evidence="8">
    <location>
        <begin position="320"/>
        <end position="338"/>
    </location>
</feature>
<keyword evidence="4 8" id="KW-0812">Transmembrane</keyword>
<comment type="subcellular location">
    <subcellularLocation>
        <location evidence="1">Cell membrane</location>
        <topology evidence="1">Multi-pass membrane protein</topology>
    </subcellularLocation>
</comment>
<keyword evidence="10" id="KW-1185">Reference proteome</keyword>
<evidence type="ECO:0000313" key="10">
    <source>
        <dbReference type="Proteomes" id="UP001589810"/>
    </source>
</evidence>
<feature type="transmembrane region" description="Helical" evidence="8">
    <location>
        <begin position="56"/>
        <end position="80"/>
    </location>
</feature>